<protein>
    <recommendedName>
        <fullName evidence="5">Dipeptidyl-peptidase V</fullName>
    </recommendedName>
</protein>
<name>A0A507C4S3_9FUNG</name>
<dbReference type="Pfam" id="PF00326">
    <property type="entry name" value="Peptidase_S9"/>
    <property type="match status" value="1"/>
</dbReference>
<dbReference type="RefSeq" id="XP_031025201.1">
    <property type="nucleotide sequence ID" value="XM_031168749.1"/>
</dbReference>
<dbReference type="SUPFAM" id="SSF82171">
    <property type="entry name" value="DPP6 N-terminal domain-like"/>
    <property type="match status" value="1"/>
</dbReference>
<dbReference type="OrthoDB" id="416344at2759"/>
<dbReference type="GO" id="GO:0004252">
    <property type="term" value="F:serine-type endopeptidase activity"/>
    <property type="evidence" value="ECO:0007669"/>
    <property type="project" value="TreeGrafter"/>
</dbReference>
<accession>A0A507C4S3</accession>
<keyword evidence="4" id="KW-0378">Hydrolase</keyword>
<evidence type="ECO:0000313" key="9">
    <source>
        <dbReference type="Proteomes" id="UP000319731"/>
    </source>
</evidence>
<evidence type="ECO:0000256" key="5">
    <source>
        <dbReference type="ARBA" id="ARBA00032829"/>
    </source>
</evidence>
<evidence type="ECO:0000313" key="8">
    <source>
        <dbReference type="EMBL" id="TPX34481.1"/>
    </source>
</evidence>
<gene>
    <name evidence="8" type="ORF">SmJEL517_g02821</name>
</gene>
<dbReference type="STRING" id="1806994.A0A507C4S3"/>
<dbReference type="PANTHER" id="PTHR42776:SF13">
    <property type="entry name" value="DIPEPTIDYL-PEPTIDASE 5"/>
    <property type="match status" value="1"/>
</dbReference>
<evidence type="ECO:0000256" key="4">
    <source>
        <dbReference type="ARBA" id="ARBA00022801"/>
    </source>
</evidence>
<feature type="chain" id="PRO_5021209059" description="Dipeptidyl-peptidase V" evidence="6">
    <location>
        <begin position="16"/>
        <end position="694"/>
    </location>
</feature>
<keyword evidence="2" id="KW-0645">Protease</keyword>
<dbReference type="GeneID" id="42004046"/>
<evidence type="ECO:0000256" key="6">
    <source>
        <dbReference type="SAM" id="SignalP"/>
    </source>
</evidence>
<evidence type="ECO:0000259" key="7">
    <source>
        <dbReference type="Pfam" id="PF00326"/>
    </source>
</evidence>
<dbReference type="Gene3D" id="2.120.10.30">
    <property type="entry name" value="TolB, C-terminal domain"/>
    <property type="match status" value="1"/>
</dbReference>
<dbReference type="FunFam" id="3.40.50.1820:FF:000028">
    <property type="entry name" value="S9 family peptidase"/>
    <property type="match status" value="1"/>
</dbReference>
<dbReference type="EMBL" id="QEAO01000013">
    <property type="protein sequence ID" value="TPX34481.1"/>
    <property type="molecule type" value="Genomic_DNA"/>
</dbReference>
<feature type="domain" description="Peptidase S9 prolyl oligopeptidase catalytic" evidence="7">
    <location>
        <begin position="476"/>
        <end position="685"/>
    </location>
</feature>
<dbReference type="InterPro" id="IPR029058">
    <property type="entry name" value="AB_hydrolase_fold"/>
</dbReference>
<keyword evidence="9" id="KW-1185">Reference proteome</keyword>
<reference evidence="8 9" key="1">
    <citation type="journal article" date="2019" name="Sci. Rep.">
        <title>Comparative genomics of chytrid fungi reveal insights into the obligate biotrophic and pathogenic lifestyle of Synchytrium endobioticum.</title>
        <authorList>
            <person name="van de Vossenberg B.T.L.H."/>
            <person name="Warris S."/>
            <person name="Nguyen H.D.T."/>
            <person name="van Gent-Pelzer M.P.E."/>
            <person name="Joly D.L."/>
            <person name="van de Geest H.C."/>
            <person name="Bonants P.J.M."/>
            <person name="Smith D.S."/>
            <person name="Levesque C.A."/>
            <person name="van der Lee T.A.J."/>
        </authorList>
    </citation>
    <scope>NUCLEOTIDE SEQUENCE [LARGE SCALE GENOMIC DNA]</scope>
    <source>
        <strain evidence="8 9">JEL517</strain>
    </source>
</reference>
<dbReference type="Gene3D" id="3.40.50.1820">
    <property type="entry name" value="alpha/beta hydrolase"/>
    <property type="match status" value="1"/>
</dbReference>
<evidence type="ECO:0000256" key="2">
    <source>
        <dbReference type="ARBA" id="ARBA00022670"/>
    </source>
</evidence>
<dbReference type="SUPFAM" id="SSF53474">
    <property type="entry name" value="alpha/beta-Hydrolases"/>
    <property type="match status" value="1"/>
</dbReference>
<dbReference type="InterPro" id="IPR011042">
    <property type="entry name" value="6-blade_b-propeller_TolB-like"/>
</dbReference>
<sequence length="694" mass="78108">MIVPLILGVIGLVHADVHPFTAQDLVKLNYVSAPVVYGKLAAFSVSHYDIESNNKFSYLSLLDLTSKSILNLTDIETHPKASSPFFINEQWLAFSSDNGSLYYLDVINPQEPRLLAPELQDYDVSNFKYYDGHLVFSAQVHKDTGEMIRKDEPKGRLDSGVLYEQLMVRHWDAYIDPSKLTQLWTVSVDVSQYDVHVTSQPVNLMKDTGLQTPVAPFGGTGDFDISPDGSELAFTAKVPGRDEAWNTNTDIYIVSMSGNGSPVSISAKNLGADHSPLYSPDRKYLAWLQMQTPQYESDLNKLVLLDRKTGKLSVFTKKWDRSIQSMIFSSDSKSVIVTSEDLGLVKIYKIDIESGSVTLVHGLHASGGLQYVDDEVEGPYLVFERSSAIAPPEIYKLLLNSSKGSGSDEAQQLTSFNYEAMTQVLLSEPESFTFKGYDSVDVSGWMFKPSSFNPMSTYPVAFLIHGGPEGAWDDSWSQRWNYQIFASAGFVVVAINPRGSTGYGIAFERGILNSWGLAPYQDLMMGLDHVLEKHLFTDPSRVVALGASFGGYMINWINGHTDRFKALVCHDGIFDTRAAYYTTEELWFPEYEFGGPEYEKPQSYDEWNPSKFVKNWKTPTLVIHSELDYRLTMGEGIGAFTALQKLKVPSKLLYFPDENHWVRKPSNSIRWNEEVLKWILQWTEKKGDEIVMEQ</sequence>
<dbReference type="InterPro" id="IPR001375">
    <property type="entry name" value="Peptidase_S9_cat"/>
</dbReference>
<feature type="signal peptide" evidence="6">
    <location>
        <begin position="1"/>
        <end position="15"/>
    </location>
</feature>
<dbReference type="AlphaFoldDB" id="A0A507C4S3"/>
<evidence type="ECO:0000256" key="1">
    <source>
        <dbReference type="ARBA" id="ARBA00010040"/>
    </source>
</evidence>
<keyword evidence="3 6" id="KW-0732">Signal</keyword>
<dbReference type="Proteomes" id="UP000319731">
    <property type="component" value="Unassembled WGS sequence"/>
</dbReference>
<dbReference type="GO" id="GO:0006508">
    <property type="term" value="P:proteolysis"/>
    <property type="evidence" value="ECO:0007669"/>
    <property type="project" value="UniProtKB-KW"/>
</dbReference>
<proteinExistence type="inferred from homology"/>
<dbReference type="PANTHER" id="PTHR42776">
    <property type="entry name" value="SERINE PEPTIDASE S9 FAMILY MEMBER"/>
    <property type="match status" value="1"/>
</dbReference>
<organism evidence="8 9">
    <name type="scientific">Synchytrium microbalum</name>
    <dbReference type="NCBI Taxonomy" id="1806994"/>
    <lineage>
        <taxon>Eukaryota</taxon>
        <taxon>Fungi</taxon>
        <taxon>Fungi incertae sedis</taxon>
        <taxon>Chytridiomycota</taxon>
        <taxon>Chytridiomycota incertae sedis</taxon>
        <taxon>Chytridiomycetes</taxon>
        <taxon>Synchytriales</taxon>
        <taxon>Synchytriaceae</taxon>
        <taxon>Synchytrium</taxon>
    </lineage>
</organism>
<evidence type="ECO:0000256" key="3">
    <source>
        <dbReference type="ARBA" id="ARBA00022729"/>
    </source>
</evidence>
<comment type="caution">
    <text evidence="8">The sequence shown here is derived from an EMBL/GenBank/DDBJ whole genome shotgun (WGS) entry which is preliminary data.</text>
</comment>
<comment type="similarity">
    <text evidence="1">Belongs to the peptidase S9C family.</text>
</comment>